<name>A0A075FPS3_9ARCH</name>
<dbReference type="InterPro" id="IPR036412">
    <property type="entry name" value="HAD-like_sf"/>
</dbReference>
<organism evidence="2">
    <name type="scientific">uncultured marine thaumarchaeote AD1000_33_G09</name>
    <dbReference type="NCBI Taxonomy" id="1455909"/>
    <lineage>
        <taxon>Archaea</taxon>
        <taxon>Nitrososphaerota</taxon>
        <taxon>environmental samples</taxon>
    </lineage>
</organism>
<dbReference type="PANTHER" id="PTHR19288">
    <property type="entry name" value="4-NITROPHENYLPHOSPHATASE-RELATED"/>
    <property type="match status" value="1"/>
</dbReference>
<dbReference type="EMBL" id="KF900391">
    <property type="protein sequence ID" value="AIE93329.1"/>
    <property type="molecule type" value="Genomic_DNA"/>
</dbReference>
<reference evidence="2" key="1">
    <citation type="journal article" date="2014" name="Genome Biol. Evol.">
        <title>Pangenome evidence for extensive interdomain horizontal transfer affecting lineage core and shell genes in uncultured planktonic thaumarchaeota and euryarchaeota.</title>
        <authorList>
            <person name="Deschamps P."/>
            <person name="Zivanovic Y."/>
            <person name="Moreira D."/>
            <person name="Rodriguez-Valera F."/>
            <person name="Lopez-Garcia P."/>
        </authorList>
    </citation>
    <scope>NUCLEOTIDE SEQUENCE</scope>
</reference>
<evidence type="ECO:0000256" key="1">
    <source>
        <dbReference type="ARBA" id="ARBA00007958"/>
    </source>
</evidence>
<comment type="similarity">
    <text evidence="1">Belongs to the HAD-like hydrolase superfamily.</text>
</comment>
<dbReference type="Pfam" id="PF13242">
    <property type="entry name" value="Hydrolase_like"/>
    <property type="match status" value="1"/>
</dbReference>
<dbReference type="NCBIfam" id="TIGR01460">
    <property type="entry name" value="HAD-SF-IIA"/>
    <property type="match status" value="1"/>
</dbReference>
<proteinExistence type="inferred from homology"/>
<protein>
    <submittedName>
        <fullName evidence="2">N-acetylglucosamine-6-phoshatase or p-nitrophenyl phosphatase (NagD)</fullName>
    </submittedName>
</protein>
<dbReference type="PANTHER" id="PTHR19288:SF46">
    <property type="entry name" value="HALOACID DEHALOGENASE-LIKE HYDROLASE DOMAIN-CONTAINING PROTEIN 2"/>
    <property type="match status" value="1"/>
</dbReference>
<dbReference type="Gene3D" id="3.40.50.1000">
    <property type="entry name" value="HAD superfamily/HAD-like"/>
    <property type="match status" value="2"/>
</dbReference>
<gene>
    <name evidence="2" type="primary">nagD</name>
</gene>
<dbReference type="NCBIfam" id="TIGR01549">
    <property type="entry name" value="HAD-SF-IA-v1"/>
    <property type="match status" value="1"/>
</dbReference>
<dbReference type="GO" id="GO:0016791">
    <property type="term" value="F:phosphatase activity"/>
    <property type="evidence" value="ECO:0007669"/>
    <property type="project" value="TreeGrafter"/>
</dbReference>
<dbReference type="AlphaFoldDB" id="A0A075FPS3"/>
<accession>A0A075FPS3</accession>
<evidence type="ECO:0000313" key="2">
    <source>
        <dbReference type="EMBL" id="AIE93329.1"/>
    </source>
</evidence>
<dbReference type="InterPro" id="IPR023214">
    <property type="entry name" value="HAD_sf"/>
</dbReference>
<sequence length="267" mass="29632">MKDLLNKQVFLLDIEGVICESIDKEISLPFVQKFISALKSNNIRIAIVTNISRNPKAIVLEKLRSMDILIKSDELYTSGSTTTQIINETYDDPKCFVISEWGLKKDLEDAGIYVSNDDADIVVVGANRNLTYRELNHAMRLVLNGAELICSGTTQFFKGTHHSDTGYFLGESAIAQAISHATGKSIRYIGKPHPEIFNQVLSDFNITPDQAVMIGDNITSDIRGANSLGITSILTTNDLNIDINSIPDSDKPSYSIQNIDELYHELF</sequence>
<dbReference type="Pfam" id="PF13344">
    <property type="entry name" value="Hydrolase_6"/>
    <property type="match status" value="1"/>
</dbReference>
<dbReference type="InterPro" id="IPR006439">
    <property type="entry name" value="HAD-SF_hydro_IA"/>
</dbReference>
<dbReference type="InterPro" id="IPR006357">
    <property type="entry name" value="HAD-SF_hydro_IIA"/>
</dbReference>
<dbReference type="GO" id="GO:0005737">
    <property type="term" value="C:cytoplasm"/>
    <property type="evidence" value="ECO:0007669"/>
    <property type="project" value="TreeGrafter"/>
</dbReference>
<dbReference type="SUPFAM" id="SSF56784">
    <property type="entry name" value="HAD-like"/>
    <property type="match status" value="1"/>
</dbReference>